<dbReference type="UniPathway" id="UPA00079">
    <property type="reaction ID" value="UER00169"/>
</dbReference>
<dbReference type="PANTHER" id="PTHR43591:SF24">
    <property type="entry name" value="2-METHOXY-6-POLYPRENYL-1,4-BENZOQUINOL METHYLASE, MITOCHONDRIAL"/>
    <property type="match status" value="1"/>
</dbReference>
<accession>A0A3B0PLX1</accession>
<dbReference type="EC" id="2.1.1.163" evidence="5"/>
<protein>
    <recommendedName>
        <fullName evidence="5">Demethylmenaquinone methyltransferase</fullName>
        <ecNumber evidence="5">2.1.1.163</ecNumber>
    </recommendedName>
</protein>
<dbReference type="PROSITE" id="PS01183">
    <property type="entry name" value="UBIE_1"/>
    <property type="match status" value="1"/>
</dbReference>
<evidence type="ECO:0000256" key="4">
    <source>
        <dbReference type="ARBA" id="ARBA00022691"/>
    </source>
</evidence>
<feature type="binding site" evidence="5">
    <location>
        <position position="77"/>
    </location>
    <ligand>
        <name>S-adenosyl-L-methionine</name>
        <dbReference type="ChEBI" id="CHEBI:59789"/>
    </ligand>
</feature>
<dbReference type="GO" id="GO:0032259">
    <property type="term" value="P:methylation"/>
    <property type="evidence" value="ECO:0007669"/>
    <property type="project" value="UniProtKB-KW"/>
</dbReference>
<comment type="function">
    <text evidence="5">Methyltransferase required for the conversion of demethylmenaquinol (DMKH2) to menaquinol (MKH2).</text>
</comment>
<dbReference type="NCBIfam" id="NF001244">
    <property type="entry name" value="PRK00216.1-5"/>
    <property type="match status" value="1"/>
</dbReference>
<dbReference type="InterPro" id="IPR023576">
    <property type="entry name" value="UbiE/COQ5_MeTrFase_CS"/>
</dbReference>
<dbReference type="Pfam" id="PF01209">
    <property type="entry name" value="Ubie_methyltran"/>
    <property type="match status" value="1"/>
</dbReference>
<feature type="binding site" evidence="5">
    <location>
        <position position="57"/>
    </location>
    <ligand>
        <name>S-adenosyl-L-methionine</name>
        <dbReference type="ChEBI" id="CHEBI:59789"/>
    </ligand>
</feature>
<dbReference type="InterPro" id="IPR004033">
    <property type="entry name" value="UbiE/COQ5_MeTrFase"/>
</dbReference>
<dbReference type="OrthoDB" id="9808140at2"/>
<gene>
    <name evidence="6" type="primary">ubiE</name>
    <name evidence="5" type="synonym">menG</name>
    <name evidence="6" type="ORF">C834K_0247</name>
</gene>
<dbReference type="RefSeq" id="WP_117273914.1">
    <property type="nucleotide sequence ID" value="NZ_LS992154.1"/>
</dbReference>
<dbReference type="AlphaFoldDB" id="A0A3B0PLX1"/>
<evidence type="ECO:0000256" key="1">
    <source>
        <dbReference type="ARBA" id="ARBA00022428"/>
    </source>
</evidence>
<organism evidence="6 7">
    <name type="scientific">Chlamydia poikilotherma</name>
    <dbReference type="NCBI Taxonomy" id="1967783"/>
    <lineage>
        <taxon>Bacteria</taxon>
        <taxon>Pseudomonadati</taxon>
        <taxon>Chlamydiota</taxon>
        <taxon>Chlamydiia</taxon>
        <taxon>Chlamydiales</taxon>
        <taxon>Chlamydiaceae</taxon>
        <taxon>Chlamydia/Chlamydophila group</taxon>
        <taxon>Chlamydia</taxon>
    </lineage>
</organism>
<evidence type="ECO:0000256" key="3">
    <source>
        <dbReference type="ARBA" id="ARBA00022679"/>
    </source>
</evidence>
<proteinExistence type="inferred from homology"/>
<keyword evidence="1 5" id="KW-0474">Menaquinone biosynthesis</keyword>
<keyword evidence="6" id="KW-0830">Ubiquinone</keyword>
<evidence type="ECO:0000256" key="5">
    <source>
        <dbReference type="HAMAP-Rule" id="MF_01813"/>
    </source>
</evidence>
<comment type="pathway">
    <text evidence="5">Quinol/quinone metabolism; menaquinone biosynthesis; menaquinol from 1,4-dihydroxy-2-naphthoate: step 2/2.</text>
</comment>
<dbReference type="Gene3D" id="3.40.50.150">
    <property type="entry name" value="Vaccinia Virus protein VP39"/>
    <property type="match status" value="1"/>
</dbReference>
<keyword evidence="7" id="KW-1185">Reference proteome</keyword>
<evidence type="ECO:0000313" key="7">
    <source>
        <dbReference type="Proteomes" id="UP000258476"/>
    </source>
</evidence>
<evidence type="ECO:0000256" key="2">
    <source>
        <dbReference type="ARBA" id="ARBA00022603"/>
    </source>
</evidence>
<dbReference type="NCBIfam" id="TIGR01934">
    <property type="entry name" value="MenG_MenH_UbiE"/>
    <property type="match status" value="1"/>
</dbReference>
<keyword evidence="4 5" id="KW-0949">S-adenosyl-L-methionine</keyword>
<dbReference type="GO" id="GO:0009234">
    <property type="term" value="P:menaquinone biosynthetic process"/>
    <property type="evidence" value="ECO:0007669"/>
    <property type="project" value="UniProtKB-UniRule"/>
</dbReference>
<dbReference type="InterPro" id="IPR029063">
    <property type="entry name" value="SAM-dependent_MTases_sf"/>
</dbReference>
<feature type="binding site" evidence="5">
    <location>
        <begin position="101"/>
        <end position="102"/>
    </location>
    <ligand>
        <name>S-adenosyl-L-methionine</name>
        <dbReference type="ChEBI" id="CHEBI:59789"/>
    </ligand>
</feature>
<dbReference type="GO" id="GO:0043770">
    <property type="term" value="F:demethylmenaquinone methyltransferase activity"/>
    <property type="evidence" value="ECO:0007669"/>
    <property type="project" value="UniProtKB-UniRule"/>
</dbReference>
<comment type="caution">
    <text evidence="5">Lacks conserved residue(s) required for the propagation of feature annotation.</text>
</comment>
<name>A0A3B0PLX1_9CHLA</name>
<comment type="catalytic activity">
    <reaction evidence="5">
        <text>a 2-demethylmenaquinol + S-adenosyl-L-methionine = a menaquinol + S-adenosyl-L-homocysteine + H(+)</text>
        <dbReference type="Rhea" id="RHEA:42640"/>
        <dbReference type="Rhea" id="RHEA-COMP:9539"/>
        <dbReference type="Rhea" id="RHEA-COMP:9563"/>
        <dbReference type="ChEBI" id="CHEBI:15378"/>
        <dbReference type="ChEBI" id="CHEBI:18151"/>
        <dbReference type="ChEBI" id="CHEBI:55437"/>
        <dbReference type="ChEBI" id="CHEBI:57856"/>
        <dbReference type="ChEBI" id="CHEBI:59789"/>
        <dbReference type="EC" id="2.1.1.163"/>
    </reaction>
</comment>
<dbReference type="Proteomes" id="UP000258476">
    <property type="component" value="Chromosome"/>
</dbReference>
<evidence type="ECO:0000313" key="6">
    <source>
        <dbReference type="EMBL" id="SYX08719.1"/>
    </source>
</evidence>
<dbReference type="KEGG" id="chla:C834K_0247"/>
<keyword evidence="3 5" id="KW-0808">Transferase</keyword>
<dbReference type="CDD" id="cd02440">
    <property type="entry name" value="AdoMet_MTases"/>
    <property type="match status" value="1"/>
</dbReference>
<dbReference type="PROSITE" id="PS51608">
    <property type="entry name" value="SAM_MT_UBIE"/>
    <property type="match status" value="1"/>
</dbReference>
<dbReference type="HAMAP" id="MF_01813">
    <property type="entry name" value="MenG_UbiE_methyltr"/>
    <property type="match status" value="1"/>
</dbReference>
<dbReference type="PANTHER" id="PTHR43591">
    <property type="entry name" value="METHYLTRANSFERASE"/>
    <property type="match status" value="1"/>
</dbReference>
<keyword evidence="2 5" id="KW-0489">Methyltransferase</keyword>
<dbReference type="EMBL" id="LS992154">
    <property type="protein sequence ID" value="SYX08719.1"/>
    <property type="molecule type" value="Genomic_DNA"/>
</dbReference>
<dbReference type="SUPFAM" id="SSF53335">
    <property type="entry name" value="S-adenosyl-L-methionine-dependent methyltransferases"/>
    <property type="match status" value="1"/>
</dbReference>
<comment type="similarity">
    <text evidence="5">Belongs to the class I-like SAM-binding methyltransferase superfamily. MenG/UbiE family.</text>
</comment>
<reference evidence="7" key="1">
    <citation type="submission" date="2017-11" db="EMBL/GenBank/DDBJ databases">
        <authorList>
            <person name="Seth-Smith MB H."/>
        </authorList>
    </citation>
    <scope>NUCLEOTIDE SEQUENCE [LARGE SCALE GENOMIC DNA]</scope>
</reference>
<sequence>MQPSINKPNLQEMFDSLAPKYDRINSILSLGMHHLWNRKFSKMLGKSERILDLCSGTGKVAYRYIRDYPGSKATLVDFSSNMLSTAKQRYPKAPFTFIEGDIIRLPIDQESQPLAAMAYGLRNLPDSRNALHEIYRILKRDGSLGILELTSPSNNHPMYLAHRLYLQSLVPWLGRLCSKNKQAYQYLAESIKNLPSDNYLEQIFKDAKFQISKKRKLTFGAATIWILQKI</sequence>